<keyword evidence="11" id="KW-0547">Nucleotide-binding</keyword>
<dbReference type="Proteomes" id="UP001141259">
    <property type="component" value="Unassembled WGS sequence"/>
</dbReference>
<dbReference type="InterPro" id="IPR003661">
    <property type="entry name" value="HisK_dim/P_dom"/>
</dbReference>
<dbReference type="PROSITE" id="PS50109">
    <property type="entry name" value="HIS_KIN"/>
    <property type="match status" value="1"/>
</dbReference>
<dbReference type="InterPro" id="IPR003594">
    <property type="entry name" value="HATPase_dom"/>
</dbReference>
<dbReference type="GO" id="GO:0000155">
    <property type="term" value="F:phosphorelay sensor kinase activity"/>
    <property type="evidence" value="ECO:0007669"/>
    <property type="project" value="InterPro"/>
</dbReference>
<dbReference type="CDD" id="cd00082">
    <property type="entry name" value="HisKA"/>
    <property type="match status" value="1"/>
</dbReference>
<proteinExistence type="predicted"/>
<dbReference type="PANTHER" id="PTHR43547:SF2">
    <property type="entry name" value="HYBRID SIGNAL TRANSDUCTION HISTIDINE KINASE C"/>
    <property type="match status" value="1"/>
</dbReference>
<sequence length="586" mass="63048">MDADVHADLTRMTIRGESDVFQLRGRGRQVAAAVGLDSQDQIRVATALSDVGRELVRQSAEATAVFRLRLSPVLALVVDLDWVGGITSTGPGWHTARMLLHSVELDQGVGGGTITMVRHLPSGVLAPSPEQVDGIRGALGAKTEGSALDELRAQNQELLETLEDLEHKRQELERANDELEETNRGVVALYKELSDELEQTNTGVVALYAELDEKTTQLRLAAEARTRFWSNISHELRTPVNSVVGLTRLLAVPGADPLTDDQRRQVELINDSGTTLLALVNELLDTAKAESGSLRPKPAPVDLAYMFVQLRGALRPMIRSGEVRFVVDEDLPPLPVLVTDGTMLVRILRNLLSNGLKFTERGEVRLSVVEDGDALRFLVTDTGIGIPTDQQDRVFEEFHQVPSRLQTGLTGTGLGLSYARRLSEILGGDLTLTSTPGQGTEVALRLPLGAVADIPLTALGNTLLVEGDDDSRARLRAEITALTDDVVEAKDGRAALSAATGRRPDLIFLDAEAPLVTGGEVLAVLRRDPVLCRVPVVVVCSDDPGGTELMAATLGASLLARSAISPESVRQAIREAHVAVRRTVSS</sequence>
<dbReference type="SUPFAM" id="SSF47384">
    <property type="entry name" value="Homodimeric domain of signal transducing histidine kinase"/>
    <property type="match status" value="1"/>
</dbReference>
<dbReference type="SMART" id="SM00388">
    <property type="entry name" value="HisKA"/>
    <property type="match status" value="1"/>
</dbReference>
<reference evidence="11" key="1">
    <citation type="submission" date="2022-08" db="EMBL/GenBank/DDBJ databases">
        <authorList>
            <person name="Tistechok S."/>
            <person name="Samborskyy M."/>
            <person name="Roman I."/>
        </authorList>
    </citation>
    <scope>NUCLEOTIDE SEQUENCE</scope>
    <source>
        <strain evidence="11">DSM 103496</strain>
    </source>
</reference>
<keyword evidence="5" id="KW-0808">Transferase</keyword>
<dbReference type="SMART" id="SM00387">
    <property type="entry name" value="HATPase_c"/>
    <property type="match status" value="1"/>
</dbReference>
<evidence type="ECO:0000256" key="6">
    <source>
        <dbReference type="ARBA" id="ARBA00023012"/>
    </source>
</evidence>
<evidence type="ECO:0000256" key="3">
    <source>
        <dbReference type="ARBA" id="ARBA00012438"/>
    </source>
</evidence>
<dbReference type="PANTHER" id="PTHR43547">
    <property type="entry name" value="TWO-COMPONENT HISTIDINE KINASE"/>
    <property type="match status" value="1"/>
</dbReference>
<dbReference type="AlphaFoldDB" id="A0A9X2VF84"/>
<evidence type="ECO:0000256" key="8">
    <source>
        <dbReference type="SAM" id="Coils"/>
    </source>
</evidence>
<dbReference type="EMBL" id="JANYMP010000001">
    <property type="protein sequence ID" value="MCS7475585.1"/>
    <property type="molecule type" value="Genomic_DNA"/>
</dbReference>
<evidence type="ECO:0000256" key="1">
    <source>
        <dbReference type="ARBA" id="ARBA00000085"/>
    </source>
</evidence>
<dbReference type="Pfam" id="PF00512">
    <property type="entry name" value="HisKA"/>
    <property type="match status" value="1"/>
</dbReference>
<keyword evidence="12" id="KW-1185">Reference proteome</keyword>
<comment type="caution">
    <text evidence="11">The sequence shown here is derived from an EMBL/GenBank/DDBJ whole genome shotgun (WGS) entry which is preliminary data.</text>
</comment>
<dbReference type="InterPro" id="IPR036097">
    <property type="entry name" value="HisK_dim/P_sf"/>
</dbReference>
<name>A0A9X2VF84_9PSEU</name>
<evidence type="ECO:0000313" key="12">
    <source>
        <dbReference type="Proteomes" id="UP001141259"/>
    </source>
</evidence>
<evidence type="ECO:0000259" key="10">
    <source>
        <dbReference type="PROSITE" id="PS50110"/>
    </source>
</evidence>
<comment type="subcellular location">
    <subcellularLocation>
        <location evidence="2">Cell membrane</location>
    </subcellularLocation>
</comment>
<evidence type="ECO:0000256" key="7">
    <source>
        <dbReference type="PROSITE-ProRule" id="PRU00169"/>
    </source>
</evidence>
<dbReference type="GO" id="GO:0005886">
    <property type="term" value="C:plasma membrane"/>
    <property type="evidence" value="ECO:0007669"/>
    <property type="project" value="UniProtKB-SubCell"/>
</dbReference>
<organism evidence="11 12">
    <name type="scientific">Umezawaea endophytica</name>
    <dbReference type="NCBI Taxonomy" id="1654476"/>
    <lineage>
        <taxon>Bacteria</taxon>
        <taxon>Bacillati</taxon>
        <taxon>Actinomycetota</taxon>
        <taxon>Actinomycetes</taxon>
        <taxon>Pseudonocardiales</taxon>
        <taxon>Pseudonocardiaceae</taxon>
        <taxon>Umezawaea</taxon>
    </lineage>
</organism>
<gene>
    <name evidence="11" type="ORF">NZH93_01875</name>
</gene>
<keyword evidence="11" id="KW-0067">ATP-binding</keyword>
<evidence type="ECO:0000259" key="9">
    <source>
        <dbReference type="PROSITE" id="PS50109"/>
    </source>
</evidence>
<keyword evidence="8" id="KW-0175">Coiled coil</keyword>
<dbReference type="RefSeq" id="WP_259621097.1">
    <property type="nucleotide sequence ID" value="NZ_JANYMP010000001.1"/>
</dbReference>
<dbReference type="SUPFAM" id="SSF52172">
    <property type="entry name" value="CheY-like"/>
    <property type="match status" value="1"/>
</dbReference>
<dbReference type="PRINTS" id="PR00344">
    <property type="entry name" value="BCTRLSENSOR"/>
</dbReference>
<keyword evidence="6" id="KW-0902">Two-component regulatory system</keyword>
<dbReference type="InterPro" id="IPR001789">
    <property type="entry name" value="Sig_transdc_resp-reg_receiver"/>
</dbReference>
<evidence type="ECO:0000313" key="11">
    <source>
        <dbReference type="EMBL" id="MCS7475585.1"/>
    </source>
</evidence>
<evidence type="ECO:0000256" key="5">
    <source>
        <dbReference type="ARBA" id="ARBA00022777"/>
    </source>
</evidence>
<dbReference type="PROSITE" id="PS50110">
    <property type="entry name" value="RESPONSE_REGULATORY"/>
    <property type="match status" value="1"/>
</dbReference>
<dbReference type="SUPFAM" id="SSF55874">
    <property type="entry name" value="ATPase domain of HSP90 chaperone/DNA topoisomerase II/histidine kinase"/>
    <property type="match status" value="1"/>
</dbReference>
<dbReference type="GO" id="GO:0005524">
    <property type="term" value="F:ATP binding"/>
    <property type="evidence" value="ECO:0007669"/>
    <property type="project" value="UniProtKB-KW"/>
</dbReference>
<dbReference type="InterPro" id="IPR005467">
    <property type="entry name" value="His_kinase_dom"/>
</dbReference>
<keyword evidence="5" id="KW-0418">Kinase</keyword>
<accession>A0A9X2VF84</accession>
<comment type="catalytic activity">
    <reaction evidence="1">
        <text>ATP + protein L-histidine = ADP + protein N-phospho-L-histidine.</text>
        <dbReference type="EC" id="2.7.13.3"/>
    </reaction>
</comment>
<dbReference type="Pfam" id="PF02518">
    <property type="entry name" value="HATPase_c"/>
    <property type="match status" value="1"/>
</dbReference>
<dbReference type="InterPro" id="IPR004358">
    <property type="entry name" value="Sig_transdc_His_kin-like_C"/>
</dbReference>
<keyword evidence="4 7" id="KW-0597">Phosphoprotein</keyword>
<feature type="domain" description="Response regulatory" evidence="10">
    <location>
        <begin position="461"/>
        <end position="577"/>
    </location>
</feature>
<feature type="domain" description="Histidine kinase" evidence="9">
    <location>
        <begin position="231"/>
        <end position="450"/>
    </location>
</feature>
<protein>
    <recommendedName>
        <fullName evidence="3">histidine kinase</fullName>
        <ecNumber evidence="3">2.7.13.3</ecNumber>
    </recommendedName>
</protein>
<feature type="coiled-coil region" evidence="8">
    <location>
        <begin position="148"/>
        <end position="196"/>
    </location>
</feature>
<dbReference type="Gene3D" id="1.10.287.130">
    <property type="match status" value="1"/>
</dbReference>
<evidence type="ECO:0000256" key="4">
    <source>
        <dbReference type="ARBA" id="ARBA00022553"/>
    </source>
</evidence>
<dbReference type="InterPro" id="IPR036890">
    <property type="entry name" value="HATPase_C_sf"/>
</dbReference>
<dbReference type="Gene3D" id="3.40.50.2300">
    <property type="match status" value="1"/>
</dbReference>
<dbReference type="EC" id="2.7.13.3" evidence="3"/>
<dbReference type="InterPro" id="IPR011006">
    <property type="entry name" value="CheY-like_superfamily"/>
</dbReference>
<dbReference type="CDD" id="cd00156">
    <property type="entry name" value="REC"/>
    <property type="match status" value="1"/>
</dbReference>
<dbReference type="Gene3D" id="3.30.565.10">
    <property type="entry name" value="Histidine kinase-like ATPase, C-terminal domain"/>
    <property type="match status" value="1"/>
</dbReference>
<evidence type="ECO:0000256" key="2">
    <source>
        <dbReference type="ARBA" id="ARBA00004236"/>
    </source>
</evidence>
<feature type="modified residue" description="4-aspartylphosphate" evidence="7">
    <location>
        <position position="510"/>
    </location>
</feature>